<dbReference type="Proteomes" id="UP001385951">
    <property type="component" value="Unassembled WGS sequence"/>
</dbReference>
<dbReference type="PANTHER" id="PTHR33129:SF3">
    <property type="entry name" value="HOT SPOT (RHS) PROTEIN, PUTATIVE-RELATED"/>
    <property type="match status" value="1"/>
</dbReference>
<proteinExistence type="predicted"/>
<evidence type="ECO:0000313" key="2">
    <source>
        <dbReference type="Proteomes" id="UP001385951"/>
    </source>
</evidence>
<protein>
    <submittedName>
        <fullName evidence="1">Uncharacterized protein</fullName>
    </submittedName>
</protein>
<sequence>MSLNTAVSEKPFRFCVYVPFDSYAQPVTIDVPRDAAVGDLWLAVCNDVRLKGHVDGSLQFYKYDQIVPPADHFRAVTTWLNSKTDEDTLESMYPLMRYFPQGPLTEDDAIDIVAVSEKPFRFCVYAPYDPDAQPVTIDVPRDATVEDLWWAIYHDVRLQSHVDASLKLYKYNKILLPEIYFESTSDWLRTQTSQNMLQNKYPLMRYFPQGPLAEDDAIDTVAVTEPKSVSRKRPRLDGDSTFASDSRARLLHPGDSQPQDQEIFAIYNFLWKNEGNWDRIVDPVTENVPNLASSVLVASDPGSLEQVEARFIDLARIPSFENKTSLCLSKLRFLIREEYVELDEGIASNEESVLVLGQPGIGKSLYLTYCLLRRLVAGKTTIFSLTPTLHDVKEDDKNGLVLYDINPAQPNANGFFALVALADYCGIVTESQARPEEEEGARHCFQGSIPLLVDKSGTASLAGILFEQMAHQYIFNKRASPYHLTLLSSPSAQTSTDLFVDLSHIDDIYYFNKFASFSEFIPSYYYRPSSSNFPGIDSFAFEVNAQGQIVGMVAFQFTISSSHPIDVRFFKEMRKLESEVFSFFKFVFVVPKGKKSIRHQLIKPESDCKVWTDRVHRYVLDIDPDALWD</sequence>
<dbReference type="AlphaFoldDB" id="A0AAW0GR48"/>
<evidence type="ECO:0000313" key="1">
    <source>
        <dbReference type="EMBL" id="KAK7692034.1"/>
    </source>
</evidence>
<dbReference type="PANTHER" id="PTHR33129">
    <property type="entry name" value="PROTEIN KINASE DOMAIN-CONTAINING PROTEIN-RELATED"/>
    <property type="match status" value="1"/>
</dbReference>
<keyword evidence="2" id="KW-1185">Reference proteome</keyword>
<dbReference type="InterPro" id="IPR052980">
    <property type="entry name" value="Crinkler_effector"/>
</dbReference>
<dbReference type="EMBL" id="JASBNA010000005">
    <property type="protein sequence ID" value="KAK7692034.1"/>
    <property type="molecule type" value="Genomic_DNA"/>
</dbReference>
<organism evidence="1 2">
    <name type="scientific">Cerrena zonata</name>
    <dbReference type="NCBI Taxonomy" id="2478898"/>
    <lineage>
        <taxon>Eukaryota</taxon>
        <taxon>Fungi</taxon>
        <taxon>Dikarya</taxon>
        <taxon>Basidiomycota</taxon>
        <taxon>Agaricomycotina</taxon>
        <taxon>Agaricomycetes</taxon>
        <taxon>Polyporales</taxon>
        <taxon>Cerrenaceae</taxon>
        <taxon>Cerrena</taxon>
    </lineage>
</organism>
<comment type="caution">
    <text evidence="1">The sequence shown here is derived from an EMBL/GenBank/DDBJ whole genome shotgun (WGS) entry which is preliminary data.</text>
</comment>
<gene>
    <name evidence="1" type="ORF">QCA50_005439</name>
</gene>
<reference evidence="1 2" key="1">
    <citation type="submission" date="2022-09" db="EMBL/GenBank/DDBJ databases">
        <authorList>
            <person name="Palmer J.M."/>
        </authorList>
    </citation>
    <scope>NUCLEOTIDE SEQUENCE [LARGE SCALE GENOMIC DNA]</scope>
    <source>
        <strain evidence="1 2">DSM 7382</strain>
    </source>
</reference>
<accession>A0AAW0GR48</accession>
<name>A0AAW0GR48_9APHY</name>